<dbReference type="Proteomes" id="UP000014074">
    <property type="component" value="Unassembled WGS sequence"/>
</dbReference>
<dbReference type="KEGG" id="tmn:UCRPA7_4018"/>
<dbReference type="GeneID" id="19324426"/>
<proteinExistence type="predicted"/>
<feature type="compositionally biased region" description="Basic residues" evidence="1">
    <location>
        <begin position="92"/>
        <end position="101"/>
    </location>
</feature>
<dbReference type="EMBL" id="KB933081">
    <property type="protein sequence ID" value="EOO00503.1"/>
    <property type="molecule type" value="Genomic_DNA"/>
</dbReference>
<accession>R8BM94</accession>
<keyword evidence="3" id="KW-1185">Reference proteome</keyword>
<reference evidence="3" key="1">
    <citation type="journal article" date="2013" name="Genome Announc.">
        <title>Draft genome sequence of the ascomycete Phaeoacremonium aleophilum strain UCR-PA7, a causal agent of the esca disease complex in grapevines.</title>
        <authorList>
            <person name="Blanco-Ulate B."/>
            <person name="Rolshausen P."/>
            <person name="Cantu D."/>
        </authorList>
    </citation>
    <scope>NUCLEOTIDE SEQUENCE [LARGE SCALE GENOMIC DNA]</scope>
    <source>
        <strain evidence="3">UCR-PA7</strain>
    </source>
</reference>
<feature type="region of interest" description="Disordered" evidence="1">
    <location>
        <begin position="17"/>
        <end position="250"/>
    </location>
</feature>
<organism evidence="2 3">
    <name type="scientific">Phaeoacremonium minimum (strain UCR-PA7)</name>
    <name type="common">Esca disease fungus</name>
    <name type="synonym">Togninia minima</name>
    <dbReference type="NCBI Taxonomy" id="1286976"/>
    <lineage>
        <taxon>Eukaryota</taxon>
        <taxon>Fungi</taxon>
        <taxon>Dikarya</taxon>
        <taxon>Ascomycota</taxon>
        <taxon>Pezizomycotina</taxon>
        <taxon>Sordariomycetes</taxon>
        <taxon>Sordariomycetidae</taxon>
        <taxon>Togniniales</taxon>
        <taxon>Togniniaceae</taxon>
        <taxon>Phaeoacremonium</taxon>
    </lineage>
</organism>
<name>R8BM94_PHAM7</name>
<feature type="compositionally biased region" description="Basic residues" evidence="1">
    <location>
        <begin position="56"/>
        <end position="65"/>
    </location>
</feature>
<dbReference type="HOGENOM" id="CLU_915819_0_0_1"/>
<evidence type="ECO:0000313" key="2">
    <source>
        <dbReference type="EMBL" id="EOO00503.1"/>
    </source>
</evidence>
<sequence>MSDIDERSLVKIVVQLESRKREPGPMADVPPVFPEKAAEEPETLDCITVAGSSTRGRGRPRRSRSRQSSANIPSTPPEDAVVSSQSESTKYGRFRKRKRAASKIQETSGGKRRKSQGSQGTGDGSVIAPDGQEVTANEDAAVQSNEASSEPEASTQGSSFDEKDLSLSAIFEDKPVDSQENTDDEAVQSQLALEQDGADSQVTARKEDLAESEQMVEMPLPKQGEDYQEADDGSPVPSEEAVQDMEVEAAQSARSKFEEIMSMLQGGLSALRSAELSRDEVYRVEDMFMDMKRELFEAERRGRN</sequence>
<dbReference type="RefSeq" id="XP_007914772.1">
    <property type="nucleotide sequence ID" value="XM_007916581.1"/>
</dbReference>
<feature type="compositionally biased region" description="Polar residues" evidence="1">
    <location>
        <begin position="187"/>
        <end position="203"/>
    </location>
</feature>
<evidence type="ECO:0000313" key="3">
    <source>
        <dbReference type="Proteomes" id="UP000014074"/>
    </source>
</evidence>
<gene>
    <name evidence="2" type="ORF">UCRPA7_4018</name>
</gene>
<dbReference type="AlphaFoldDB" id="R8BM94"/>
<evidence type="ECO:0000256" key="1">
    <source>
        <dbReference type="SAM" id="MobiDB-lite"/>
    </source>
</evidence>
<protein>
    <submittedName>
        <fullName evidence="2">Putative telomere length regulator protein</fullName>
    </submittedName>
</protein>
<feature type="compositionally biased region" description="Basic and acidic residues" evidence="1">
    <location>
        <begin position="160"/>
        <end position="177"/>
    </location>
</feature>
<dbReference type="OrthoDB" id="5245575at2759"/>
<feature type="compositionally biased region" description="Polar residues" evidence="1">
    <location>
        <begin position="142"/>
        <end position="159"/>
    </location>
</feature>